<evidence type="ECO:0000256" key="7">
    <source>
        <dbReference type="SAM" id="SignalP"/>
    </source>
</evidence>
<evidence type="ECO:0000256" key="1">
    <source>
        <dbReference type="ARBA" id="ARBA00001974"/>
    </source>
</evidence>
<keyword evidence="4" id="KW-0274">FAD</keyword>
<dbReference type="PANTHER" id="PTHR11552">
    <property type="entry name" value="GLUCOSE-METHANOL-CHOLINE GMC OXIDOREDUCTASE"/>
    <property type="match status" value="1"/>
</dbReference>
<evidence type="ECO:0000256" key="4">
    <source>
        <dbReference type="ARBA" id="ARBA00022827"/>
    </source>
</evidence>
<dbReference type="Pfam" id="PF00732">
    <property type="entry name" value="GMC_oxred_N"/>
    <property type="match status" value="1"/>
</dbReference>
<evidence type="ECO:0000313" key="10">
    <source>
        <dbReference type="EMBL" id="THU76226.1"/>
    </source>
</evidence>
<evidence type="ECO:0000256" key="3">
    <source>
        <dbReference type="ARBA" id="ARBA00022630"/>
    </source>
</evidence>
<feature type="region of interest" description="Disordered" evidence="6">
    <location>
        <begin position="569"/>
        <end position="590"/>
    </location>
</feature>
<dbReference type="AlphaFoldDB" id="A0A4S8KLX1"/>
<feature type="compositionally biased region" description="Gly residues" evidence="6">
    <location>
        <begin position="687"/>
        <end position="699"/>
    </location>
</feature>
<feature type="domain" description="Glucose-methanol-choline oxidoreductase C-terminal" evidence="9">
    <location>
        <begin position="520"/>
        <end position="658"/>
    </location>
</feature>
<dbReference type="PANTHER" id="PTHR11552:SF218">
    <property type="entry name" value="GLUCOSE-METHANOL-CHOLINE OXIDOREDUCTASE N-TERMINAL DOMAIN-CONTAINING PROTEIN"/>
    <property type="match status" value="1"/>
</dbReference>
<name>A0A4S8KLX1_DENBC</name>
<dbReference type="EMBL" id="ML180860">
    <property type="protein sequence ID" value="THU76530.1"/>
    <property type="molecule type" value="Genomic_DNA"/>
</dbReference>
<dbReference type="Gene3D" id="3.50.50.60">
    <property type="entry name" value="FAD/NAD(P)-binding domain"/>
    <property type="match status" value="1"/>
</dbReference>
<sequence length="729" mass="76338">MWSTLVLTTFLTYTVVSASASPSTPESSRHSARFSTRNNNNRPNYLTSSSSLKSSYDFVIVGGGLAGLTIASRLSENSSTSVLVLEAGQTGDAVASQINEPANTYYDSLLGSEYDWAYKTSSQSGMNGRQLDWPRGKVLGGSSAVNGMYLVRPSKVEIDAWAQMASSSSGDDSSPWAWDSFYTAMKKAETFDAPSDDIKNTAGIEYNVDSYGTDGPIHWGYPGFTFPILSNWSPALSSLGVPANLDPVSGNNTGSFIANSAIRKSDWTRSYSRSGYIDSISTPRSNLDILTGATVTGIVWDGSSSSTFSASSSDLKATGVQYALSSTSPKQTVNVNKEVILSAGTIGSAQILMVSGVGPKSVLQDAGVDVKVDLPGVGQRLQDHLVTSLAYSTTSSVTTAGSIHTSQSTQSQSPEFMSFINSATAYLPLSSLFTSQSDLQSLISSAQSSMQSQLQAYKTSGYKGTGSGDQVDDTVVKGYQSIYTTITDTLYSSPSSGQIELLIALTQPNTIVLQAAIQHPLSMGRMYITSNDVFVSPVLDPAYLQNNVDLQILRQGVKMLDELATSSSSPLSQFISGRTNPPAKENTSDDDWDSFILSSSSTEFHPSSSCASLPLSLGGVVDPDSLRVYGTANVRVMDASVFPMEMSTHLGAPTYGVGEIGVGLVRAAYEKSGSGVNATDNSSSSGNGSGSGSGGSGGDSSGAMAVTVGGMKVDLMIALGLGLLGFVLL</sequence>
<reference evidence="11 12" key="1">
    <citation type="journal article" date="2019" name="Nat. Ecol. Evol.">
        <title>Megaphylogeny resolves global patterns of mushroom evolution.</title>
        <authorList>
            <person name="Varga T."/>
            <person name="Krizsan K."/>
            <person name="Foldi C."/>
            <person name="Dima B."/>
            <person name="Sanchez-Garcia M."/>
            <person name="Sanchez-Ramirez S."/>
            <person name="Szollosi G.J."/>
            <person name="Szarkandi J.G."/>
            <person name="Papp V."/>
            <person name="Albert L."/>
            <person name="Andreopoulos W."/>
            <person name="Angelini C."/>
            <person name="Antonin V."/>
            <person name="Barry K.W."/>
            <person name="Bougher N.L."/>
            <person name="Buchanan P."/>
            <person name="Buyck B."/>
            <person name="Bense V."/>
            <person name="Catcheside P."/>
            <person name="Chovatia M."/>
            <person name="Cooper J."/>
            <person name="Damon W."/>
            <person name="Desjardin D."/>
            <person name="Finy P."/>
            <person name="Geml J."/>
            <person name="Haridas S."/>
            <person name="Hughes K."/>
            <person name="Justo A."/>
            <person name="Karasinski D."/>
            <person name="Kautmanova I."/>
            <person name="Kiss B."/>
            <person name="Kocsube S."/>
            <person name="Kotiranta H."/>
            <person name="LaButti K.M."/>
            <person name="Lechner B.E."/>
            <person name="Liimatainen K."/>
            <person name="Lipzen A."/>
            <person name="Lukacs Z."/>
            <person name="Mihaltcheva S."/>
            <person name="Morgado L.N."/>
            <person name="Niskanen T."/>
            <person name="Noordeloos M.E."/>
            <person name="Ohm R.A."/>
            <person name="Ortiz-Santana B."/>
            <person name="Ovrebo C."/>
            <person name="Racz N."/>
            <person name="Riley R."/>
            <person name="Savchenko A."/>
            <person name="Shiryaev A."/>
            <person name="Soop K."/>
            <person name="Spirin V."/>
            <person name="Szebenyi C."/>
            <person name="Tomsovsky M."/>
            <person name="Tulloss R.E."/>
            <person name="Uehling J."/>
            <person name="Grigoriev I.V."/>
            <person name="Vagvolgyi C."/>
            <person name="Papp T."/>
            <person name="Martin F.M."/>
            <person name="Miettinen O."/>
            <person name="Hibbett D.S."/>
            <person name="Nagy L.G."/>
        </authorList>
    </citation>
    <scope>NUCLEOTIDE SEQUENCE [LARGE SCALE GENOMIC DNA]</scope>
    <source>
        <strain evidence="11 12">CBS 962.96</strain>
    </source>
</reference>
<comment type="similarity">
    <text evidence="2">Belongs to the GMC oxidoreductase family.</text>
</comment>
<feature type="signal peptide" evidence="7">
    <location>
        <begin position="1"/>
        <end position="18"/>
    </location>
</feature>
<feature type="chain" id="PRO_5040598024" description="GMC oxidoreductase" evidence="7">
    <location>
        <begin position="19"/>
        <end position="729"/>
    </location>
</feature>
<comment type="cofactor">
    <cofactor evidence="1">
        <name>FAD</name>
        <dbReference type="ChEBI" id="CHEBI:57692"/>
    </cofactor>
</comment>
<dbReference type="Pfam" id="PF05199">
    <property type="entry name" value="GMC_oxred_C"/>
    <property type="match status" value="1"/>
</dbReference>
<evidence type="ECO:0000313" key="12">
    <source>
        <dbReference type="Proteomes" id="UP000297245"/>
    </source>
</evidence>
<evidence type="ECO:0000256" key="5">
    <source>
        <dbReference type="ARBA" id="ARBA00023002"/>
    </source>
</evidence>
<evidence type="ECO:0000259" key="8">
    <source>
        <dbReference type="Pfam" id="PF00732"/>
    </source>
</evidence>
<dbReference type="EMBL" id="ML181066">
    <property type="protein sequence ID" value="THU76226.1"/>
    <property type="molecule type" value="Genomic_DNA"/>
</dbReference>
<keyword evidence="7" id="KW-0732">Signal</keyword>
<evidence type="ECO:0000259" key="9">
    <source>
        <dbReference type="Pfam" id="PF05199"/>
    </source>
</evidence>
<feature type="compositionally biased region" description="Polar residues" evidence="6">
    <location>
        <begin position="569"/>
        <end position="579"/>
    </location>
</feature>
<feature type="region of interest" description="Disordered" evidence="6">
    <location>
        <begin position="20"/>
        <end position="46"/>
    </location>
</feature>
<dbReference type="InterPro" id="IPR036188">
    <property type="entry name" value="FAD/NAD-bd_sf"/>
</dbReference>
<protein>
    <recommendedName>
        <fullName evidence="13">GMC oxidoreductase</fullName>
    </recommendedName>
</protein>
<dbReference type="Gene3D" id="3.30.560.10">
    <property type="entry name" value="Glucose Oxidase, domain 3"/>
    <property type="match status" value="1"/>
</dbReference>
<feature type="domain" description="Glucose-methanol-choline oxidoreductase N-terminal" evidence="8">
    <location>
        <begin position="56"/>
        <end position="386"/>
    </location>
</feature>
<feature type="compositionally biased region" description="Polar residues" evidence="6">
    <location>
        <begin position="33"/>
        <end position="46"/>
    </location>
</feature>
<accession>A0A4S8KLX1</accession>
<keyword evidence="5" id="KW-0560">Oxidoreductase</keyword>
<dbReference type="Gene3D" id="4.10.450.10">
    <property type="entry name" value="Glucose Oxidase, domain 2"/>
    <property type="match status" value="1"/>
</dbReference>
<dbReference type="SUPFAM" id="SSF54373">
    <property type="entry name" value="FAD-linked reductases, C-terminal domain"/>
    <property type="match status" value="1"/>
</dbReference>
<keyword evidence="12" id="KW-1185">Reference proteome</keyword>
<dbReference type="GO" id="GO:0016614">
    <property type="term" value="F:oxidoreductase activity, acting on CH-OH group of donors"/>
    <property type="evidence" value="ECO:0007669"/>
    <property type="project" value="InterPro"/>
</dbReference>
<evidence type="ECO:0000256" key="6">
    <source>
        <dbReference type="SAM" id="MobiDB-lite"/>
    </source>
</evidence>
<keyword evidence="3" id="KW-0285">Flavoprotein</keyword>
<dbReference type="SUPFAM" id="SSF51905">
    <property type="entry name" value="FAD/NAD(P)-binding domain"/>
    <property type="match status" value="1"/>
</dbReference>
<dbReference type="InterPro" id="IPR007867">
    <property type="entry name" value="GMC_OxRtase_C"/>
</dbReference>
<feature type="region of interest" description="Disordered" evidence="6">
    <location>
        <begin position="675"/>
        <end position="699"/>
    </location>
</feature>
<proteinExistence type="inferred from homology"/>
<evidence type="ECO:0000256" key="2">
    <source>
        <dbReference type="ARBA" id="ARBA00010790"/>
    </source>
</evidence>
<evidence type="ECO:0008006" key="13">
    <source>
        <dbReference type="Google" id="ProtNLM"/>
    </source>
</evidence>
<dbReference type="InterPro" id="IPR012132">
    <property type="entry name" value="GMC_OxRdtase"/>
</dbReference>
<gene>
    <name evidence="11" type="ORF">K435DRAFT_879085</name>
    <name evidence="10" type="ORF">K435DRAFT_879515</name>
</gene>
<dbReference type="GO" id="GO:0050660">
    <property type="term" value="F:flavin adenine dinucleotide binding"/>
    <property type="evidence" value="ECO:0007669"/>
    <property type="project" value="InterPro"/>
</dbReference>
<organism evidence="11 12">
    <name type="scientific">Dendrothele bispora (strain CBS 962.96)</name>
    <dbReference type="NCBI Taxonomy" id="1314807"/>
    <lineage>
        <taxon>Eukaryota</taxon>
        <taxon>Fungi</taxon>
        <taxon>Dikarya</taxon>
        <taxon>Basidiomycota</taxon>
        <taxon>Agaricomycotina</taxon>
        <taxon>Agaricomycetes</taxon>
        <taxon>Agaricomycetidae</taxon>
        <taxon>Agaricales</taxon>
        <taxon>Agaricales incertae sedis</taxon>
        <taxon>Dendrothele</taxon>
    </lineage>
</organism>
<dbReference type="InterPro" id="IPR027424">
    <property type="entry name" value="Glucose_Oxidase_domain_2"/>
</dbReference>
<dbReference type="InterPro" id="IPR000172">
    <property type="entry name" value="GMC_OxRdtase_N"/>
</dbReference>
<dbReference type="Proteomes" id="UP000297245">
    <property type="component" value="Unassembled WGS sequence"/>
</dbReference>
<evidence type="ECO:0000313" key="11">
    <source>
        <dbReference type="EMBL" id="THU76530.1"/>
    </source>
</evidence>
<dbReference type="OrthoDB" id="269227at2759"/>